<keyword evidence="10 13" id="KW-0067">ATP-binding</keyword>
<dbReference type="NCBIfam" id="TIGR00682">
    <property type="entry name" value="lpxK"/>
    <property type="match status" value="1"/>
</dbReference>
<evidence type="ECO:0000256" key="6">
    <source>
        <dbReference type="ARBA" id="ARBA00022556"/>
    </source>
</evidence>
<dbReference type="SUPFAM" id="SSF52540">
    <property type="entry name" value="P-loop containing nucleoside triphosphate hydrolases"/>
    <property type="match status" value="1"/>
</dbReference>
<dbReference type="InterPro" id="IPR003758">
    <property type="entry name" value="LpxK"/>
</dbReference>
<gene>
    <name evidence="13 14" type="primary">lpxK</name>
    <name evidence="14" type="ORF">CQA01_13530</name>
</gene>
<evidence type="ECO:0000256" key="11">
    <source>
        <dbReference type="ARBA" id="ARBA00023098"/>
    </source>
</evidence>
<evidence type="ECO:0000256" key="10">
    <source>
        <dbReference type="ARBA" id="ARBA00022840"/>
    </source>
</evidence>
<dbReference type="GO" id="GO:0009245">
    <property type="term" value="P:lipid A biosynthetic process"/>
    <property type="evidence" value="ECO:0007669"/>
    <property type="project" value="UniProtKB-UniRule"/>
</dbReference>
<proteinExistence type="inferred from homology"/>
<keyword evidence="7 13" id="KW-0808">Transferase</keyword>
<sequence>MRFVDFLLFPFALTYDGITSLRNRMFDAGLKRSQPFEVPTIVVGNLAVGGTGKTPFVEFLINHLSSTFNLAILSRGYGRKTTGYRLAQGDSSPSEIGDEPFQIYSKFKDKVTVAVGEERILAIPMILAENPEVEAIVLDDAFQHRYLLADLNILLTTYKSPFFNDYLLPVGRLREGRKNVNRADMIVVTKCPDNMEQQEKDSFKGKVSTYLQAEKPIFFAGLKYGLPYPINPEFPNPVNKFILVTGIVDPEPIRLKLEAMQKVVVETMAFPDHHYYTPKDMGRINDIYKKYSAQSVCILTTEKDAVKLKDNKLLELIKNIPVFVLPVEVDMEQKEEEQLLKSIKSMIINKNAESEI</sequence>
<evidence type="ECO:0000313" key="15">
    <source>
        <dbReference type="Proteomes" id="UP000321301"/>
    </source>
</evidence>
<evidence type="ECO:0000313" key="14">
    <source>
        <dbReference type="EMBL" id="GEO20819.1"/>
    </source>
</evidence>
<dbReference type="GO" id="GO:0005886">
    <property type="term" value="C:plasma membrane"/>
    <property type="evidence" value="ECO:0007669"/>
    <property type="project" value="TreeGrafter"/>
</dbReference>
<keyword evidence="6 13" id="KW-0441">Lipid A biosynthesis</keyword>
<feature type="binding site" evidence="13">
    <location>
        <begin position="47"/>
        <end position="54"/>
    </location>
    <ligand>
        <name>ATP</name>
        <dbReference type="ChEBI" id="CHEBI:30616"/>
    </ligand>
</feature>
<evidence type="ECO:0000256" key="12">
    <source>
        <dbReference type="ARBA" id="ARBA00029757"/>
    </source>
</evidence>
<evidence type="ECO:0000256" key="1">
    <source>
        <dbReference type="ARBA" id="ARBA00002274"/>
    </source>
</evidence>
<dbReference type="GO" id="GO:0009244">
    <property type="term" value="P:lipopolysaccharide core region biosynthetic process"/>
    <property type="evidence" value="ECO:0007669"/>
    <property type="project" value="TreeGrafter"/>
</dbReference>
<comment type="caution">
    <text evidence="14">The sequence shown here is derived from an EMBL/GenBank/DDBJ whole genome shotgun (WGS) entry which is preliminary data.</text>
</comment>
<dbReference type="Proteomes" id="UP000321301">
    <property type="component" value="Unassembled WGS sequence"/>
</dbReference>
<dbReference type="UniPathway" id="UPA00359">
    <property type="reaction ID" value="UER00482"/>
</dbReference>
<keyword evidence="5 13" id="KW-0444">Lipid biosynthesis</keyword>
<comment type="pathway">
    <text evidence="2 13">Glycolipid biosynthesis; lipid IV(A) biosynthesis; lipid IV(A) from (3R)-3-hydroxytetradecanoyl-[acyl-carrier-protein] and UDP-N-acetyl-alpha-D-glucosamine: step 6/6.</text>
</comment>
<keyword evidence="11 13" id="KW-0443">Lipid metabolism</keyword>
<evidence type="ECO:0000256" key="2">
    <source>
        <dbReference type="ARBA" id="ARBA00004870"/>
    </source>
</evidence>
<keyword evidence="8 13" id="KW-0547">Nucleotide-binding</keyword>
<evidence type="ECO:0000256" key="4">
    <source>
        <dbReference type="ARBA" id="ARBA00016436"/>
    </source>
</evidence>
<dbReference type="EC" id="2.7.1.130" evidence="3 13"/>
<dbReference type="EMBL" id="BJYV01000004">
    <property type="protein sequence ID" value="GEO20819.1"/>
    <property type="molecule type" value="Genomic_DNA"/>
</dbReference>
<dbReference type="AlphaFoldDB" id="A0A512C9D9"/>
<evidence type="ECO:0000256" key="5">
    <source>
        <dbReference type="ARBA" id="ARBA00022516"/>
    </source>
</evidence>
<dbReference type="InterPro" id="IPR027417">
    <property type="entry name" value="P-loop_NTPase"/>
</dbReference>
<protein>
    <recommendedName>
        <fullName evidence="4 13">Tetraacyldisaccharide 4'-kinase</fullName>
        <ecNumber evidence="3 13">2.7.1.130</ecNumber>
    </recommendedName>
    <alternativeName>
        <fullName evidence="12 13">Lipid A 4'-kinase</fullName>
    </alternativeName>
</protein>
<evidence type="ECO:0000256" key="7">
    <source>
        <dbReference type="ARBA" id="ARBA00022679"/>
    </source>
</evidence>
<organism evidence="14 15">
    <name type="scientific">Cyclobacterium qasimii</name>
    <dbReference type="NCBI Taxonomy" id="1350429"/>
    <lineage>
        <taxon>Bacteria</taxon>
        <taxon>Pseudomonadati</taxon>
        <taxon>Bacteroidota</taxon>
        <taxon>Cytophagia</taxon>
        <taxon>Cytophagales</taxon>
        <taxon>Cyclobacteriaceae</taxon>
        <taxon>Cyclobacterium</taxon>
    </lineage>
</organism>
<evidence type="ECO:0000256" key="9">
    <source>
        <dbReference type="ARBA" id="ARBA00022777"/>
    </source>
</evidence>
<dbReference type="Pfam" id="PF02606">
    <property type="entry name" value="LpxK"/>
    <property type="match status" value="1"/>
</dbReference>
<keyword evidence="15" id="KW-1185">Reference proteome</keyword>
<keyword evidence="9 13" id="KW-0418">Kinase</keyword>
<dbReference type="RefSeq" id="WP_020893266.1">
    <property type="nucleotide sequence ID" value="NZ_BJYV01000004.1"/>
</dbReference>
<dbReference type="GO" id="GO:0009029">
    <property type="term" value="F:lipid-A 4'-kinase activity"/>
    <property type="evidence" value="ECO:0007669"/>
    <property type="project" value="UniProtKB-UniRule"/>
</dbReference>
<dbReference type="HAMAP" id="MF_00409">
    <property type="entry name" value="LpxK"/>
    <property type="match status" value="1"/>
</dbReference>
<dbReference type="PANTHER" id="PTHR42724">
    <property type="entry name" value="TETRAACYLDISACCHARIDE 4'-KINASE"/>
    <property type="match status" value="1"/>
</dbReference>
<comment type="similarity">
    <text evidence="13">Belongs to the LpxK family.</text>
</comment>
<evidence type="ECO:0000256" key="13">
    <source>
        <dbReference type="HAMAP-Rule" id="MF_00409"/>
    </source>
</evidence>
<name>A0A512C9D9_9BACT</name>
<accession>A0A512C9D9</accession>
<evidence type="ECO:0000256" key="3">
    <source>
        <dbReference type="ARBA" id="ARBA00012071"/>
    </source>
</evidence>
<comment type="function">
    <text evidence="1 13">Transfers the gamma-phosphate of ATP to the 4'-position of a tetraacyldisaccharide 1-phosphate intermediate (termed DS-1-P) to form tetraacyldisaccharide 1,4'-bis-phosphate (lipid IVA).</text>
</comment>
<evidence type="ECO:0000256" key="8">
    <source>
        <dbReference type="ARBA" id="ARBA00022741"/>
    </source>
</evidence>
<dbReference type="PANTHER" id="PTHR42724:SF1">
    <property type="entry name" value="TETRAACYLDISACCHARIDE 4'-KINASE, MITOCHONDRIAL-RELATED"/>
    <property type="match status" value="1"/>
</dbReference>
<comment type="catalytic activity">
    <reaction evidence="13">
        <text>a lipid A disaccharide + ATP = a lipid IVA + ADP + H(+)</text>
        <dbReference type="Rhea" id="RHEA:67840"/>
        <dbReference type="ChEBI" id="CHEBI:15378"/>
        <dbReference type="ChEBI" id="CHEBI:30616"/>
        <dbReference type="ChEBI" id="CHEBI:176343"/>
        <dbReference type="ChEBI" id="CHEBI:176425"/>
        <dbReference type="ChEBI" id="CHEBI:456216"/>
        <dbReference type="EC" id="2.7.1.130"/>
    </reaction>
</comment>
<reference evidence="14 15" key="1">
    <citation type="submission" date="2019-07" db="EMBL/GenBank/DDBJ databases">
        <title>Whole genome shotgun sequence of Cyclobacterium qasimii NBRC 106168.</title>
        <authorList>
            <person name="Hosoyama A."/>
            <person name="Uohara A."/>
            <person name="Ohji S."/>
            <person name="Ichikawa N."/>
        </authorList>
    </citation>
    <scope>NUCLEOTIDE SEQUENCE [LARGE SCALE GENOMIC DNA]</scope>
    <source>
        <strain evidence="14 15">NBRC 106168</strain>
    </source>
</reference>
<dbReference type="GO" id="GO:0005524">
    <property type="term" value="F:ATP binding"/>
    <property type="evidence" value="ECO:0007669"/>
    <property type="project" value="UniProtKB-UniRule"/>
</dbReference>